<comment type="subcellular location">
    <subcellularLocation>
        <location evidence="1">Cell membrane</location>
        <topology evidence="1">Multi-pass membrane protein</topology>
    </subcellularLocation>
</comment>
<evidence type="ECO:0000313" key="14">
    <source>
        <dbReference type="Proteomes" id="UP000034581"/>
    </source>
</evidence>
<feature type="domain" description="CBS" evidence="11">
    <location>
        <begin position="279"/>
        <end position="335"/>
    </location>
</feature>
<dbReference type="PROSITE" id="PS51371">
    <property type="entry name" value="CBS"/>
    <property type="match status" value="1"/>
</dbReference>
<sequence>MNIFILFILILLNGMFSMAEIAIISARRTKLQHRAKDGDRSAQLVLDMAKSPNQFLSSIQISITLIGILTGVLGGAEITDSLAVSLARISFLTPYSSTIALWIVVIIITYFTIVLGELVPKRLALNFPDQIARFVALPLHFIIRIFSPIATFLSSSTDLILQIFQLKKDQNQLISEDEIKILISEGTKTGVFNPTEKDIVERTFKVGDKKVKGLMTPRSEIIWIDINNSEKIIRDKIIKNPLAYYPVCRGSIDKVKGVIRAEDVLTGYLVNEKIELEKILHEPLLVSENMKALDVIDLYKKSGIHTALVLDEFGSVEGLISLTDILEAIVGSVPSIDELEEQEVVRRKDGSFLVDGLLSIDEFKEQLHIKHIPGEYSGDFNTIGGYVFNKIMNKQNEIPKTGNRYEDESVSLEIVDMDGNRIDKLLVIKK</sequence>
<keyword evidence="2" id="KW-1003">Cell membrane</keyword>
<dbReference type="InterPro" id="IPR044751">
    <property type="entry name" value="Ion_transp-like_CBS"/>
</dbReference>
<dbReference type="InterPro" id="IPR016169">
    <property type="entry name" value="FAD-bd_PCMH_sub2"/>
</dbReference>
<keyword evidence="4" id="KW-0677">Repeat</keyword>
<dbReference type="InterPro" id="IPR000644">
    <property type="entry name" value="CBS_dom"/>
</dbReference>
<keyword evidence="6 8" id="KW-0129">CBS domain</keyword>
<evidence type="ECO:0000256" key="9">
    <source>
        <dbReference type="PROSITE-ProRule" id="PRU01193"/>
    </source>
</evidence>
<dbReference type="InterPro" id="IPR005170">
    <property type="entry name" value="Transptr-assoc_dom"/>
</dbReference>
<dbReference type="Gene3D" id="3.10.580.10">
    <property type="entry name" value="CBS-domain"/>
    <property type="match status" value="1"/>
</dbReference>
<feature type="transmembrane region" description="Helical" evidence="10">
    <location>
        <begin position="6"/>
        <end position="26"/>
    </location>
</feature>
<comment type="caution">
    <text evidence="13">The sequence shown here is derived from an EMBL/GenBank/DDBJ whole genome shotgun (WGS) entry which is preliminary data.</text>
</comment>
<dbReference type="Pfam" id="PF03471">
    <property type="entry name" value="CorC_HlyC"/>
    <property type="match status" value="1"/>
</dbReference>
<evidence type="ECO:0000256" key="7">
    <source>
        <dbReference type="ARBA" id="ARBA00023136"/>
    </source>
</evidence>
<dbReference type="GO" id="GO:0005886">
    <property type="term" value="C:plasma membrane"/>
    <property type="evidence" value="ECO:0007669"/>
    <property type="project" value="UniProtKB-SubCell"/>
</dbReference>
<dbReference type="InterPro" id="IPR051676">
    <property type="entry name" value="UPF0053_domain"/>
</dbReference>
<keyword evidence="5 9" id="KW-1133">Transmembrane helix</keyword>
<evidence type="ECO:0000256" key="3">
    <source>
        <dbReference type="ARBA" id="ARBA00022692"/>
    </source>
</evidence>
<organism evidence="13 14">
    <name type="scientific">candidate division CPR3 bacterium GW2011_GWF2_35_18</name>
    <dbReference type="NCBI Taxonomy" id="1618350"/>
    <lineage>
        <taxon>Bacteria</taxon>
        <taxon>Bacteria division CPR3</taxon>
    </lineage>
</organism>
<dbReference type="SUPFAM" id="SSF54631">
    <property type="entry name" value="CBS-domain pair"/>
    <property type="match status" value="1"/>
</dbReference>
<protein>
    <recommendedName>
        <fullName evidence="15">Hemolysin</fullName>
    </recommendedName>
</protein>
<feature type="transmembrane region" description="Helical" evidence="10">
    <location>
        <begin position="131"/>
        <end position="153"/>
    </location>
</feature>
<feature type="transmembrane region" description="Helical" evidence="10">
    <location>
        <begin position="55"/>
        <end position="79"/>
    </location>
</feature>
<evidence type="ECO:0000259" key="11">
    <source>
        <dbReference type="PROSITE" id="PS51371"/>
    </source>
</evidence>
<dbReference type="InterPro" id="IPR002550">
    <property type="entry name" value="CNNM"/>
</dbReference>
<evidence type="ECO:0000259" key="12">
    <source>
        <dbReference type="PROSITE" id="PS51846"/>
    </source>
</evidence>
<feature type="domain" description="CNNM transmembrane" evidence="12">
    <location>
        <begin position="1"/>
        <end position="196"/>
    </location>
</feature>
<feature type="transmembrane region" description="Helical" evidence="10">
    <location>
        <begin position="99"/>
        <end position="119"/>
    </location>
</feature>
<dbReference type="PANTHER" id="PTHR43099:SF2">
    <property type="entry name" value="UPF0053 PROTEIN YRKA"/>
    <property type="match status" value="1"/>
</dbReference>
<name>A0A0G0ES42_UNCC3</name>
<evidence type="ECO:0000256" key="10">
    <source>
        <dbReference type="SAM" id="Phobius"/>
    </source>
</evidence>
<dbReference type="Pfam" id="PF01595">
    <property type="entry name" value="CNNM"/>
    <property type="match status" value="1"/>
</dbReference>
<dbReference type="GO" id="GO:0050660">
    <property type="term" value="F:flavin adenine dinucleotide binding"/>
    <property type="evidence" value="ECO:0007669"/>
    <property type="project" value="InterPro"/>
</dbReference>
<dbReference type="SMART" id="SM00116">
    <property type="entry name" value="CBS"/>
    <property type="match status" value="1"/>
</dbReference>
<dbReference type="AlphaFoldDB" id="A0A0G0ES42"/>
<dbReference type="PROSITE" id="PS51846">
    <property type="entry name" value="CNNM"/>
    <property type="match status" value="1"/>
</dbReference>
<evidence type="ECO:0000256" key="8">
    <source>
        <dbReference type="PROSITE-ProRule" id="PRU00703"/>
    </source>
</evidence>
<evidence type="ECO:0000256" key="6">
    <source>
        <dbReference type="ARBA" id="ARBA00023122"/>
    </source>
</evidence>
<dbReference type="SMART" id="SM01091">
    <property type="entry name" value="CorC_HlyC"/>
    <property type="match status" value="1"/>
</dbReference>
<dbReference type="Gene3D" id="3.30.465.10">
    <property type="match status" value="1"/>
</dbReference>
<dbReference type="Pfam" id="PF00571">
    <property type="entry name" value="CBS"/>
    <property type="match status" value="1"/>
</dbReference>
<evidence type="ECO:0008006" key="15">
    <source>
        <dbReference type="Google" id="ProtNLM"/>
    </source>
</evidence>
<dbReference type="CDD" id="cd04590">
    <property type="entry name" value="CBS_pair_CorC_HlyC_assoc"/>
    <property type="match status" value="1"/>
</dbReference>
<gene>
    <name evidence="13" type="ORF">UR67_C0001G0096</name>
</gene>
<keyword evidence="3 9" id="KW-0812">Transmembrane</keyword>
<evidence type="ECO:0000313" key="13">
    <source>
        <dbReference type="EMBL" id="KKP70187.1"/>
    </source>
</evidence>
<evidence type="ECO:0000256" key="4">
    <source>
        <dbReference type="ARBA" id="ARBA00022737"/>
    </source>
</evidence>
<evidence type="ECO:0000256" key="2">
    <source>
        <dbReference type="ARBA" id="ARBA00022475"/>
    </source>
</evidence>
<dbReference type="EMBL" id="LBQB01000001">
    <property type="protein sequence ID" value="KKP70187.1"/>
    <property type="molecule type" value="Genomic_DNA"/>
</dbReference>
<dbReference type="SUPFAM" id="SSF56176">
    <property type="entry name" value="FAD-binding/transporter-associated domain-like"/>
    <property type="match status" value="1"/>
</dbReference>
<dbReference type="InterPro" id="IPR036318">
    <property type="entry name" value="FAD-bd_PCMH-like_sf"/>
</dbReference>
<accession>A0A0G0ES42</accession>
<dbReference type="InterPro" id="IPR046342">
    <property type="entry name" value="CBS_dom_sf"/>
</dbReference>
<reference evidence="13 14" key="1">
    <citation type="journal article" date="2015" name="Nature">
        <title>rRNA introns, odd ribosomes, and small enigmatic genomes across a large radiation of phyla.</title>
        <authorList>
            <person name="Brown C.T."/>
            <person name="Hug L.A."/>
            <person name="Thomas B.C."/>
            <person name="Sharon I."/>
            <person name="Castelle C.J."/>
            <person name="Singh A."/>
            <person name="Wilkins M.J."/>
            <person name="Williams K.H."/>
            <person name="Banfield J.F."/>
        </authorList>
    </citation>
    <scope>NUCLEOTIDE SEQUENCE [LARGE SCALE GENOMIC DNA]</scope>
</reference>
<keyword evidence="7 9" id="KW-0472">Membrane</keyword>
<dbReference type="STRING" id="1618350.UR67_C0001G0096"/>
<dbReference type="Proteomes" id="UP000034581">
    <property type="component" value="Unassembled WGS sequence"/>
</dbReference>
<evidence type="ECO:0000256" key="1">
    <source>
        <dbReference type="ARBA" id="ARBA00004651"/>
    </source>
</evidence>
<proteinExistence type="predicted"/>
<dbReference type="PANTHER" id="PTHR43099">
    <property type="entry name" value="UPF0053 PROTEIN YRKA"/>
    <property type="match status" value="1"/>
</dbReference>
<dbReference type="PATRIC" id="fig|1618350.3.peg.103"/>
<evidence type="ECO:0000256" key="5">
    <source>
        <dbReference type="ARBA" id="ARBA00022989"/>
    </source>
</evidence>